<evidence type="ECO:0000313" key="4">
    <source>
        <dbReference type="Proteomes" id="UP001055439"/>
    </source>
</evidence>
<feature type="compositionally biased region" description="Pro residues" evidence="2">
    <location>
        <begin position="1"/>
        <end position="11"/>
    </location>
</feature>
<name>A0A9E7HYX9_9LILI</name>
<evidence type="ECO:0000256" key="2">
    <source>
        <dbReference type="SAM" id="MobiDB-lite"/>
    </source>
</evidence>
<proteinExistence type="predicted"/>
<evidence type="ECO:0000256" key="1">
    <source>
        <dbReference type="SAM" id="Coils"/>
    </source>
</evidence>
<feature type="region of interest" description="Disordered" evidence="2">
    <location>
        <begin position="1"/>
        <end position="20"/>
    </location>
</feature>
<accession>A0A9E7HYX9</accession>
<gene>
    <name evidence="3" type="ORF">MUK42_33135</name>
</gene>
<dbReference type="EMBL" id="CP097510">
    <property type="protein sequence ID" value="URE38784.1"/>
    <property type="molecule type" value="Genomic_DNA"/>
</dbReference>
<dbReference type="Proteomes" id="UP001055439">
    <property type="component" value="Chromosome 8"/>
</dbReference>
<sequence length="164" mass="18995">MRASKLPPPTDSPRDPSPSANLALVMGEQKLKSALMEHQRRRWRSQEQEGALRLQHKEKEVESMKGYSEQQISALKEEICRSYDDQLARVAEMVEHKLNQTMEELKKLLAEEQATRLKAEKISQEVTKRSDTEIKRLKASLGRAQKDAEEFRMRAENKKSCVFL</sequence>
<feature type="coiled-coil region" evidence="1">
    <location>
        <begin position="91"/>
        <end position="154"/>
    </location>
</feature>
<protein>
    <submittedName>
        <fullName evidence="3">AIG1 family</fullName>
    </submittedName>
</protein>
<organism evidence="3 4">
    <name type="scientific">Musa troglodytarum</name>
    <name type="common">fe'i banana</name>
    <dbReference type="NCBI Taxonomy" id="320322"/>
    <lineage>
        <taxon>Eukaryota</taxon>
        <taxon>Viridiplantae</taxon>
        <taxon>Streptophyta</taxon>
        <taxon>Embryophyta</taxon>
        <taxon>Tracheophyta</taxon>
        <taxon>Spermatophyta</taxon>
        <taxon>Magnoliopsida</taxon>
        <taxon>Liliopsida</taxon>
        <taxon>Zingiberales</taxon>
        <taxon>Musaceae</taxon>
        <taxon>Musa</taxon>
    </lineage>
</organism>
<keyword evidence="1" id="KW-0175">Coiled coil</keyword>
<keyword evidence="4" id="KW-1185">Reference proteome</keyword>
<evidence type="ECO:0000313" key="3">
    <source>
        <dbReference type="EMBL" id="URE38784.1"/>
    </source>
</evidence>
<dbReference type="OrthoDB" id="1728113at2759"/>
<reference evidence="3" key="1">
    <citation type="submission" date="2022-05" db="EMBL/GenBank/DDBJ databases">
        <title>The Musa troglodytarum L. genome provides insights into the mechanism of non-climacteric behaviour and enrichment of carotenoids.</title>
        <authorList>
            <person name="Wang J."/>
        </authorList>
    </citation>
    <scope>NUCLEOTIDE SEQUENCE</scope>
    <source>
        <tissue evidence="3">Leaf</tissue>
    </source>
</reference>
<dbReference type="AlphaFoldDB" id="A0A9E7HYX9"/>